<feature type="compositionally biased region" description="Basic residues" evidence="1">
    <location>
        <begin position="111"/>
        <end position="120"/>
    </location>
</feature>
<organism evidence="2 3">
    <name type="scientific">Athelia psychrophila</name>
    <dbReference type="NCBI Taxonomy" id="1759441"/>
    <lineage>
        <taxon>Eukaryota</taxon>
        <taxon>Fungi</taxon>
        <taxon>Dikarya</taxon>
        <taxon>Basidiomycota</taxon>
        <taxon>Agaricomycotina</taxon>
        <taxon>Agaricomycetes</taxon>
        <taxon>Agaricomycetidae</taxon>
        <taxon>Atheliales</taxon>
        <taxon>Atheliaceae</taxon>
        <taxon>Athelia</taxon>
    </lineage>
</organism>
<reference evidence="2 3" key="1">
    <citation type="journal article" date="2016" name="Mol. Biol. Evol.">
        <title>Comparative Genomics of Early-Diverging Mushroom-Forming Fungi Provides Insights into the Origins of Lignocellulose Decay Capabilities.</title>
        <authorList>
            <person name="Nagy L.G."/>
            <person name="Riley R."/>
            <person name="Tritt A."/>
            <person name="Adam C."/>
            <person name="Daum C."/>
            <person name="Floudas D."/>
            <person name="Sun H."/>
            <person name="Yadav J.S."/>
            <person name="Pangilinan J."/>
            <person name="Larsson K.H."/>
            <person name="Matsuura K."/>
            <person name="Barry K."/>
            <person name="Labutti K."/>
            <person name="Kuo R."/>
            <person name="Ohm R.A."/>
            <person name="Bhattacharya S.S."/>
            <person name="Shirouzu T."/>
            <person name="Yoshinaga Y."/>
            <person name="Martin F.M."/>
            <person name="Grigoriev I.V."/>
            <person name="Hibbett D.S."/>
        </authorList>
    </citation>
    <scope>NUCLEOTIDE SEQUENCE [LARGE SCALE GENOMIC DNA]</scope>
    <source>
        <strain evidence="2 3">CBS 109695</strain>
    </source>
</reference>
<feature type="compositionally biased region" description="Basic residues" evidence="1">
    <location>
        <begin position="64"/>
        <end position="79"/>
    </location>
</feature>
<name>A0A166A8N2_9AGAM</name>
<sequence>MFASSPRARKRSQACRATQIARELIEPLTAANSARDPPPTSKEGRRMQVKDALGDGLIWEHVAHKAPRKQKLKIARSRREKSQESGHGRGVQTPKVKFVKEAKARLFSQRGKGKRHRQMQRTRSSVCSCSGDQDK</sequence>
<protein>
    <submittedName>
        <fullName evidence="2">Uncharacterized protein</fullName>
    </submittedName>
</protein>
<feature type="region of interest" description="Disordered" evidence="1">
    <location>
        <begin position="25"/>
        <end position="47"/>
    </location>
</feature>
<accession>A0A166A8N2</accession>
<dbReference type="Proteomes" id="UP000076532">
    <property type="component" value="Unassembled WGS sequence"/>
</dbReference>
<gene>
    <name evidence="2" type="ORF">FIBSPDRAFT_187682</name>
</gene>
<proteinExistence type="predicted"/>
<evidence type="ECO:0000256" key="1">
    <source>
        <dbReference type="SAM" id="MobiDB-lite"/>
    </source>
</evidence>
<feature type="compositionally biased region" description="Polar residues" evidence="1">
    <location>
        <begin position="121"/>
        <end position="135"/>
    </location>
</feature>
<evidence type="ECO:0000313" key="2">
    <source>
        <dbReference type="EMBL" id="KZP11353.1"/>
    </source>
</evidence>
<dbReference type="AlphaFoldDB" id="A0A166A8N2"/>
<dbReference type="EMBL" id="KV417664">
    <property type="protein sequence ID" value="KZP11353.1"/>
    <property type="molecule type" value="Genomic_DNA"/>
</dbReference>
<feature type="region of interest" description="Disordered" evidence="1">
    <location>
        <begin position="64"/>
        <end position="135"/>
    </location>
</feature>
<evidence type="ECO:0000313" key="3">
    <source>
        <dbReference type="Proteomes" id="UP000076532"/>
    </source>
</evidence>
<keyword evidence="3" id="KW-1185">Reference proteome</keyword>